<dbReference type="Gene3D" id="2.40.50.100">
    <property type="match status" value="1"/>
</dbReference>
<dbReference type="KEGG" id="txa:HQN79_00325"/>
<dbReference type="InterPro" id="IPR058626">
    <property type="entry name" value="MdtA-like_b-barrel"/>
</dbReference>
<feature type="domain" description="Multidrug resistance protein MdtA-like beta-barrel" evidence="6">
    <location>
        <begin position="222"/>
        <end position="305"/>
    </location>
</feature>
<gene>
    <name evidence="7" type="ORF">HQN79_00325</name>
</gene>
<dbReference type="GO" id="GO:0005886">
    <property type="term" value="C:plasma membrane"/>
    <property type="evidence" value="ECO:0007669"/>
    <property type="project" value="TreeGrafter"/>
</dbReference>
<evidence type="ECO:0000256" key="2">
    <source>
        <dbReference type="ARBA" id="ARBA00009477"/>
    </source>
</evidence>
<dbReference type="GO" id="GO:0022857">
    <property type="term" value="F:transmembrane transporter activity"/>
    <property type="evidence" value="ECO:0007669"/>
    <property type="project" value="InterPro"/>
</dbReference>
<dbReference type="InterPro" id="IPR058624">
    <property type="entry name" value="MdtA-like_HH"/>
</dbReference>
<dbReference type="NCBIfam" id="TIGR01730">
    <property type="entry name" value="RND_mfp"/>
    <property type="match status" value="1"/>
</dbReference>
<keyword evidence="3" id="KW-0732">Signal</keyword>
<sequence>MKYSLATSHRKSFLPLVICSFLMLGLVHSNKVIAADGNAAGKQERPPMPVQVEKVSLQNFPYKANYPAQLAASKSVEVHARVTGIIEKQFYQEGQLVKAGDKLYQIDDRRYVAAKEQAAALLQSAKVQVTQSKINYDRVKKLREKQSVSIQDVDDAYTAWQVALADRDAAQAKLHSAQIELDDTTIEAEISGVIGQRQMDVGDLINPEAGVSLLNSITQTDPVYAHFSISDNDRQTFLEQVDAGLVKPFDTPKVALISASGSTIQESQVDFIDTQLDAATASQPVRATFANQDNRLLPGQFVRLEATLGEWQNMPSIPESSVMQVGAQAFVYVAKDGMAQMLPIQLAGLYQGRWLVKGGLKAGDEVITGNLIKLRPKTPVTVLPPQSADKNAGGK</sequence>
<evidence type="ECO:0000313" key="7">
    <source>
        <dbReference type="EMBL" id="QKI88121.1"/>
    </source>
</evidence>
<feature type="domain" description="Multidrug resistance protein MdtA-like alpha-helical hairpin" evidence="4">
    <location>
        <begin position="116"/>
        <end position="182"/>
    </location>
</feature>
<dbReference type="Gene3D" id="2.40.30.170">
    <property type="match status" value="1"/>
</dbReference>
<dbReference type="GO" id="GO:0030313">
    <property type="term" value="C:cell envelope"/>
    <property type="evidence" value="ECO:0007669"/>
    <property type="project" value="UniProtKB-SubCell"/>
</dbReference>
<comment type="similarity">
    <text evidence="2">Belongs to the membrane fusion protein (MFP) (TC 8.A.1) family.</text>
</comment>
<keyword evidence="8" id="KW-1185">Reference proteome</keyword>
<dbReference type="RefSeq" id="WP_173283712.1">
    <property type="nucleotide sequence ID" value="NZ_CP054020.1"/>
</dbReference>
<dbReference type="GO" id="GO:0046677">
    <property type="term" value="P:response to antibiotic"/>
    <property type="evidence" value="ECO:0007669"/>
    <property type="project" value="TreeGrafter"/>
</dbReference>
<dbReference type="PANTHER" id="PTHR30158">
    <property type="entry name" value="ACRA/E-RELATED COMPONENT OF DRUG EFFLUX TRANSPORTER"/>
    <property type="match status" value="1"/>
</dbReference>
<dbReference type="AlphaFoldDB" id="A0A7D4SM40"/>
<feature type="domain" description="Multidrug resistance protein MdtA-like barrel-sandwich hybrid" evidence="5">
    <location>
        <begin position="75"/>
        <end position="206"/>
    </location>
</feature>
<comment type="subcellular location">
    <subcellularLocation>
        <location evidence="1">Cell inner membrane</location>
        <topology evidence="1">Lipid-anchor</topology>
    </subcellularLocation>
</comment>
<dbReference type="SUPFAM" id="SSF111369">
    <property type="entry name" value="HlyD-like secretion proteins"/>
    <property type="match status" value="1"/>
</dbReference>
<reference evidence="7 8" key="1">
    <citation type="submission" date="2020-05" db="EMBL/GenBank/DDBJ databases">
        <title>Thiomicrorhabdus sediminis sp.nov. and Thiomicrorhabdus xiamenensis sp.nov., novel sulfur-oxidizing bacteria isolated from coastal sediment.</title>
        <authorList>
            <person name="Liu X."/>
        </authorList>
    </citation>
    <scope>NUCLEOTIDE SEQUENCE [LARGE SCALE GENOMIC DNA]</scope>
    <source>
        <strain evidence="7 8">G2</strain>
    </source>
</reference>
<protein>
    <submittedName>
        <fullName evidence="7">Efflux RND transporter periplasmic adaptor subunit</fullName>
    </submittedName>
</protein>
<dbReference type="Gene3D" id="2.40.420.20">
    <property type="match status" value="1"/>
</dbReference>
<evidence type="ECO:0000256" key="3">
    <source>
        <dbReference type="SAM" id="SignalP"/>
    </source>
</evidence>
<dbReference type="EMBL" id="CP054020">
    <property type="protein sequence ID" value="QKI88121.1"/>
    <property type="molecule type" value="Genomic_DNA"/>
</dbReference>
<feature type="chain" id="PRO_5028880845" evidence="3">
    <location>
        <begin position="35"/>
        <end position="395"/>
    </location>
</feature>
<evidence type="ECO:0000256" key="1">
    <source>
        <dbReference type="ARBA" id="ARBA00004519"/>
    </source>
</evidence>
<evidence type="ECO:0000259" key="6">
    <source>
        <dbReference type="Pfam" id="PF25944"/>
    </source>
</evidence>
<dbReference type="Pfam" id="PF25917">
    <property type="entry name" value="BSH_RND"/>
    <property type="match status" value="1"/>
</dbReference>
<evidence type="ECO:0000313" key="8">
    <source>
        <dbReference type="Proteomes" id="UP000504724"/>
    </source>
</evidence>
<evidence type="ECO:0000259" key="4">
    <source>
        <dbReference type="Pfam" id="PF25876"/>
    </source>
</evidence>
<dbReference type="Proteomes" id="UP000504724">
    <property type="component" value="Chromosome"/>
</dbReference>
<dbReference type="Gene3D" id="1.10.287.470">
    <property type="entry name" value="Helix hairpin bin"/>
    <property type="match status" value="1"/>
</dbReference>
<dbReference type="InterPro" id="IPR006143">
    <property type="entry name" value="RND_pump_MFP"/>
</dbReference>
<dbReference type="InterPro" id="IPR058625">
    <property type="entry name" value="MdtA-like_BSH"/>
</dbReference>
<dbReference type="Pfam" id="PF25944">
    <property type="entry name" value="Beta-barrel_RND"/>
    <property type="match status" value="1"/>
</dbReference>
<organism evidence="7 8">
    <name type="scientific">Thiomicrorhabdus xiamenensis</name>
    <dbReference type="NCBI Taxonomy" id="2739063"/>
    <lineage>
        <taxon>Bacteria</taxon>
        <taxon>Pseudomonadati</taxon>
        <taxon>Pseudomonadota</taxon>
        <taxon>Gammaproteobacteria</taxon>
        <taxon>Thiotrichales</taxon>
        <taxon>Piscirickettsiaceae</taxon>
        <taxon>Thiomicrorhabdus</taxon>
    </lineage>
</organism>
<proteinExistence type="inferred from homology"/>
<feature type="signal peptide" evidence="3">
    <location>
        <begin position="1"/>
        <end position="34"/>
    </location>
</feature>
<name>A0A7D4SM40_9GAMM</name>
<dbReference type="Pfam" id="PF25876">
    <property type="entry name" value="HH_MFP_RND"/>
    <property type="match status" value="1"/>
</dbReference>
<accession>A0A7D4SM40</accession>
<evidence type="ECO:0000259" key="5">
    <source>
        <dbReference type="Pfam" id="PF25917"/>
    </source>
</evidence>